<keyword evidence="4" id="KW-1185">Reference proteome</keyword>
<protein>
    <submittedName>
        <fullName evidence="3">Uncharacterized protein</fullName>
    </submittedName>
</protein>
<reference evidence="4" key="1">
    <citation type="journal article" date="2019" name="Int. J. Syst. Evol. Microbiol.">
        <title>The Global Catalogue of Microorganisms (GCM) 10K type strain sequencing project: providing services to taxonomists for standard genome sequencing and annotation.</title>
        <authorList>
            <consortium name="The Broad Institute Genomics Platform"/>
            <consortium name="The Broad Institute Genome Sequencing Center for Infectious Disease"/>
            <person name="Wu L."/>
            <person name="Ma J."/>
        </authorList>
    </citation>
    <scope>NUCLEOTIDE SEQUENCE [LARGE SCALE GENOMIC DNA]</scope>
    <source>
        <strain evidence="4">CCUG 43111</strain>
    </source>
</reference>
<keyword evidence="1" id="KW-0812">Transmembrane</keyword>
<dbReference type="Proteomes" id="UP001596101">
    <property type="component" value="Unassembled WGS sequence"/>
</dbReference>
<accession>A0ABW0MHV0</accession>
<feature type="chain" id="PRO_5046006815" evidence="2">
    <location>
        <begin position="31"/>
        <end position="68"/>
    </location>
</feature>
<feature type="transmembrane region" description="Helical" evidence="1">
    <location>
        <begin position="46"/>
        <end position="66"/>
    </location>
</feature>
<proteinExistence type="predicted"/>
<evidence type="ECO:0000256" key="2">
    <source>
        <dbReference type="SAM" id="SignalP"/>
    </source>
</evidence>
<keyword evidence="1" id="KW-1133">Transmembrane helix</keyword>
<keyword evidence="1" id="KW-0472">Membrane</keyword>
<comment type="caution">
    <text evidence="3">The sequence shown here is derived from an EMBL/GenBank/DDBJ whole genome shotgun (WGS) entry which is preliminary data.</text>
</comment>
<sequence length="68" mass="7278">MPHFMRRLVPIAAILLAVLAATFGALPAHAADADTPHLIHAYEGWVALTVVLLSLASAGVLIRRALRR</sequence>
<feature type="signal peptide" evidence="2">
    <location>
        <begin position="1"/>
        <end position="30"/>
    </location>
</feature>
<dbReference type="RefSeq" id="WP_379752317.1">
    <property type="nucleotide sequence ID" value="NZ_JBHSMR010000008.1"/>
</dbReference>
<keyword evidence="2" id="KW-0732">Signal</keyword>
<dbReference type="EMBL" id="JBHSMR010000008">
    <property type="protein sequence ID" value="MFC5477680.1"/>
    <property type="molecule type" value="Genomic_DNA"/>
</dbReference>
<organism evidence="3 4">
    <name type="scientific">Massilia suwonensis</name>
    <dbReference type="NCBI Taxonomy" id="648895"/>
    <lineage>
        <taxon>Bacteria</taxon>
        <taxon>Pseudomonadati</taxon>
        <taxon>Pseudomonadota</taxon>
        <taxon>Betaproteobacteria</taxon>
        <taxon>Burkholderiales</taxon>
        <taxon>Oxalobacteraceae</taxon>
        <taxon>Telluria group</taxon>
        <taxon>Massilia</taxon>
    </lineage>
</organism>
<evidence type="ECO:0000256" key="1">
    <source>
        <dbReference type="SAM" id="Phobius"/>
    </source>
</evidence>
<name>A0ABW0MHV0_9BURK</name>
<gene>
    <name evidence="3" type="ORF">ACFPQ5_05740</name>
</gene>
<evidence type="ECO:0000313" key="4">
    <source>
        <dbReference type="Proteomes" id="UP001596101"/>
    </source>
</evidence>
<evidence type="ECO:0000313" key="3">
    <source>
        <dbReference type="EMBL" id="MFC5477680.1"/>
    </source>
</evidence>